<evidence type="ECO:0000313" key="4">
    <source>
        <dbReference type="Proteomes" id="UP000008316"/>
    </source>
</evidence>
<evidence type="ECO:0000313" key="3">
    <source>
        <dbReference type="EMBL" id="AEA62941.1"/>
    </source>
</evidence>
<dbReference type="InterPro" id="IPR029058">
    <property type="entry name" value="AB_hydrolase_fold"/>
</dbReference>
<feature type="region of interest" description="Disordered" evidence="1">
    <location>
        <begin position="59"/>
        <end position="99"/>
    </location>
</feature>
<protein>
    <submittedName>
        <fullName evidence="3">Putative carboxypeptidase-related protein</fullName>
    </submittedName>
</protein>
<keyword evidence="2" id="KW-0732">Signal</keyword>
<gene>
    <name evidence="3" type="ordered locus">bgla_2g04650</name>
</gene>
<dbReference type="Pfam" id="PF00450">
    <property type="entry name" value="Peptidase_S10"/>
    <property type="match status" value="1"/>
</dbReference>
<dbReference type="RefSeq" id="WP_013689273.1">
    <property type="nucleotide sequence ID" value="NC_015376.1"/>
</dbReference>
<evidence type="ECO:0000256" key="2">
    <source>
        <dbReference type="SAM" id="SignalP"/>
    </source>
</evidence>
<dbReference type="Gene3D" id="3.40.50.1820">
    <property type="entry name" value="alpha/beta hydrolase"/>
    <property type="match status" value="1"/>
</dbReference>
<dbReference type="GO" id="GO:0004185">
    <property type="term" value="F:serine-type carboxypeptidase activity"/>
    <property type="evidence" value="ECO:0007669"/>
    <property type="project" value="InterPro"/>
</dbReference>
<evidence type="ECO:0000256" key="1">
    <source>
        <dbReference type="SAM" id="MobiDB-lite"/>
    </source>
</evidence>
<name>F2LKB9_BURGS</name>
<dbReference type="EMBL" id="CP002600">
    <property type="protein sequence ID" value="AEA62941.1"/>
    <property type="molecule type" value="Genomic_DNA"/>
</dbReference>
<feature type="signal peptide" evidence="2">
    <location>
        <begin position="1"/>
        <end position="26"/>
    </location>
</feature>
<sequence length="567" mass="61447">MPLRLNASLCCLGWFVAMSAGGWARAAEPATVPASEVQARAVAASKGAASASAASAVSPASAASATTGRPSADDSANAGADAHRASNGGGEFIPVPPETSAVTRHSIRLDGRAIDYTATAGNLLLRDDAGQATASVFYIAYTANGRRASQRPVTFLFNGGPGAGTMFLMMGSFGPKRARTASPDISGPAPYDLADNPDSLLAQTDLVFIDAVDAGFSRAVGHATGKNFWGVDSDLDAFDHFIERYLTVYQRWDSPKYLLGESYGTARAAMLAYRLNDRSNIALNGVILMSSVLDSAAFSPGSDFESESYLPSFAAVAWYHDRLSPRPPNLPAFLDEVRAFARGPYEQALAQGDALPDAERDAIAARIAAYTGLDVSYIKEARLRIGPSRFRKQLLRGESRNLGRYDARFKGIDYDDAGEHGDFDASATSISSVFDAALHRHLAQDLDYRPNDRYRVFNDAALRQWDWKHREWWGEQLAVPYAAGDLAEAMRQNPKLRVMSLNGYFDLATPFYATEYALSHLGLDKSLRPNLELRYYPTGHMIYLDDAALHAMKNDLARFYEGAPAGQ</sequence>
<feature type="chain" id="PRO_5003281143" evidence="2">
    <location>
        <begin position="27"/>
        <end position="567"/>
    </location>
</feature>
<dbReference type="KEGG" id="bgd:bgla_2g04650"/>
<dbReference type="HOGENOM" id="CLU_032786_0_0_4"/>
<dbReference type="Proteomes" id="UP000008316">
    <property type="component" value="Chromosome 2"/>
</dbReference>
<reference evidence="3 4" key="1">
    <citation type="journal article" date="2011" name="J. Bacteriol.">
        <title>Complete genome sequence of Burkholderia gladioli BSR3.</title>
        <authorList>
            <person name="Seo Y.S."/>
            <person name="Lim J."/>
            <person name="Choi B.S."/>
            <person name="Kim H."/>
            <person name="Goo E."/>
            <person name="Lee B."/>
            <person name="Lim J.S."/>
            <person name="Choi I.Y."/>
            <person name="Moon J.S."/>
            <person name="Kim J."/>
            <person name="Hwang I."/>
        </authorList>
    </citation>
    <scope>NUCLEOTIDE SEQUENCE [LARGE SCALE GENOMIC DNA]</scope>
    <source>
        <strain evidence="3 4">BSR3</strain>
    </source>
</reference>
<keyword evidence="4" id="KW-1185">Reference proteome</keyword>
<dbReference type="eggNOG" id="COG2939">
    <property type="taxonomic scope" value="Bacteria"/>
</dbReference>
<feature type="compositionally biased region" description="Low complexity" evidence="1">
    <location>
        <begin position="59"/>
        <end position="80"/>
    </location>
</feature>
<keyword evidence="3" id="KW-0378">Hydrolase</keyword>
<dbReference type="AlphaFoldDB" id="F2LKB9"/>
<keyword evidence="3" id="KW-0121">Carboxypeptidase</keyword>
<proteinExistence type="predicted"/>
<accession>F2LKB9</accession>
<dbReference type="GO" id="GO:0006508">
    <property type="term" value="P:proteolysis"/>
    <property type="evidence" value="ECO:0007669"/>
    <property type="project" value="InterPro"/>
</dbReference>
<keyword evidence="3" id="KW-0645">Protease</keyword>
<organism evidence="3 4">
    <name type="scientific">Burkholderia gladioli (strain BSR3)</name>
    <dbReference type="NCBI Taxonomy" id="999541"/>
    <lineage>
        <taxon>Bacteria</taxon>
        <taxon>Pseudomonadati</taxon>
        <taxon>Pseudomonadota</taxon>
        <taxon>Betaproteobacteria</taxon>
        <taxon>Burkholderiales</taxon>
        <taxon>Burkholderiaceae</taxon>
        <taxon>Burkholderia</taxon>
    </lineage>
</organism>
<dbReference type="SUPFAM" id="SSF53474">
    <property type="entry name" value="alpha/beta-Hydrolases"/>
    <property type="match status" value="1"/>
</dbReference>
<dbReference type="InterPro" id="IPR001563">
    <property type="entry name" value="Peptidase_S10"/>
</dbReference>